<evidence type="ECO:0000313" key="1">
    <source>
        <dbReference type="EMBL" id="NVK82040.1"/>
    </source>
</evidence>
<comment type="caution">
    <text evidence="1">The sequence shown here is derived from an EMBL/GenBank/DDBJ whole genome shotgun (WGS) entry which is preliminary data.</text>
</comment>
<proteinExistence type="predicted"/>
<sequence>MDLRDPGGSNTPINNLTVQYLGILDRYSTAVIWAGGNSTWEQALVVYVNDIRQAEQIGNYDRPNSFSLGERAFAQEIALAGWHKESPPDGGQPWIASRGQLIQDGAHWDDTGTGEGFGSLTANIQVLSGTLHPIGH</sequence>
<name>A0A7Y7BAJ2_STRMO</name>
<organism evidence="1 2">
    <name type="scientific">Streptomyces morookaense</name>
    <name type="common">Streptoverticillium morookaense</name>
    <dbReference type="NCBI Taxonomy" id="1970"/>
    <lineage>
        <taxon>Bacteria</taxon>
        <taxon>Bacillati</taxon>
        <taxon>Actinomycetota</taxon>
        <taxon>Actinomycetes</taxon>
        <taxon>Kitasatosporales</taxon>
        <taxon>Streptomycetaceae</taxon>
        <taxon>Streptomyces</taxon>
    </lineage>
</organism>
<dbReference type="RefSeq" id="WP_171087327.1">
    <property type="nucleotide sequence ID" value="NZ_BNBU01000006.1"/>
</dbReference>
<keyword evidence="2" id="KW-1185">Reference proteome</keyword>
<dbReference type="EMBL" id="JABBXF010000104">
    <property type="protein sequence ID" value="NVK82040.1"/>
    <property type="molecule type" value="Genomic_DNA"/>
</dbReference>
<gene>
    <name evidence="1" type="ORF">HG542_30970</name>
</gene>
<evidence type="ECO:0000313" key="2">
    <source>
        <dbReference type="Proteomes" id="UP000587462"/>
    </source>
</evidence>
<dbReference type="Proteomes" id="UP000587462">
    <property type="component" value="Unassembled WGS sequence"/>
</dbReference>
<protein>
    <submittedName>
        <fullName evidence="1">Uncharacterized protein</fullName>
    </submittedName>
</protein>
<accession>A0A7Y7BAJ2</accession>
<reference evidence="1 2" key="1">
    <citation type="submission" date="2020-04" db="EMBL/GenBank/DDBJ databases">
        <title>Draft Genome Sequence of Streptomyces morookaense DSM 40503, an 8-azaguanine-producing strain.</title>
        <authorList>
            <person name="Qi J."/>
            <person name="Gao J.-M."/>
        </authorList>
    </citation>
    <scope>NUCLEOTIDE SEQUENCE [LARGE SCALE GENOMIC DNA]</scope>
    <source>
        <strain evidence="1 2">DSM 40503</strain>
    </source>
</reference>
<dbReference type="AlphaFoldDB" id="A0A7Y7BAJ2"/>